<evidence type="ECO:0000313" key="9">
    <source>
        <dbReference type="Proteomes" id="UP000250572"/>
    </source>
</evidence>
<comment type="similarity">
    <text evidence="1">Belongs to the MsrA Met sulfoxide reductase family.</text>
</comment>
<keyword evidence="9" id="KW-1185">Reference proteome</keyword>
<dbReference type="Proteomes" id="UP000250572">
    <property type="component" value="Unassembled WGS sequence"/>
</dbReference>
<evidence type="ECO:0000256" key="3">
    <source>
        <dbReference type="ARBA" id="ARBA00023002"/>
    </source>
</evidence>
<dbReference type="EC" id="1.8.4.11" evidence="2"/>
<dbReference type="Pfam" id="PF01625">
    <property type="entry name" value="PMSR"/>
    <property type="match status" value="1"/>
</dbReference>
<evidence type="ECO:0000256" key="5">
    <source>
        <dbReference type="ARBA" id="ARBA00030643"/>
    </source>
</evidence>
<comment type="caution">
    <text evidence="8">The sequence shown here is derived from an EMBL/GenBank/DDBJ whole genome shotgun (WGS) entry which is preliminary data.</text>
</comment>
<accession>A0A315W759</accession>
<feature type="region of interest" description="Disordered" evidence="6">
    <location>
        <begin position="477"/>
        <end position="538"/>
    </location>
</feature>
<reference evidence="8 9" key="1">
    <citation type="journal article" date="2018" name="G3 (Bethesda)">
        <title>A High-Quality Reference Genome for the Invasive Mosquitofish Gambusia affinis Using a Chicago Library.</title>
        <authorList>
            <person name="Hoffberg S.L."/>
            <person name="Troendle N.J."/>
            <person name="Glenn T.C."/>
            <person name="Mahmud O."/>
            <person name="Louha S."/>
            <person name="Chalopin D."/>
            <person name="Bennetzen J.L."/>
            <person name="Mauricio R."/>
        </authorList>
    </citation>
    <scope>NUCLEOTIDE SEQUENCE [LARGE SCALE GENOMIC DNA]</scope>
    <source>
        <strain evidence="8">NE01/NJP1002.9</strain>
        <tissue evidence="8">Muscle</tissue>
    </source>
</reference>
<dbReference type="GO" id="GO:0008113">
    <property type="term" value="F:peptide-methionine (S)-S-oxide reductase activity"/>
    <property type="evidence" value="ECO:0007669"/>
    <property type="project" value="UniProtKB-EC"/>
</dbReference>
<evidence type="ECO:0000259" key="7">
    <source>
        <dbReference type="Pfam" id="PF01625"/>
    </source>
</evidence>
<feature type="domain" description="Peptide methionine sulphoxide reductase MsrA" evidence="7">
    <location>
        <begin position="43"/>
        <end position="78"/>
    </location>
</feature>
<dbReference type="GO" id="GO:0034599">
    <property type="term" value="P:cellular response to oxidative stress"/>
    <property type="evidence" value="ECO:0007669"/>
    <property type="project" value="TreeGrafter"/>
</dbReference>
<evidence type="ECO:0000313" key="8">
    <source>
        <dbReference type="EMBL" id="PWA27662.1"/>
    </source>
</evidence>
<evidence type="ECO:0000256" key="6">
    <source>
        <dbReference type="SAM" id="MobiDB-lite"/>
    </source>
</evidence>
<dbReference type="PANTHER" id="PTHR42799:SF23">
    <property type="entry name" value="PEPTIDE-METHIONINE (S)-S-OXIDE REDUCTASE"/>
    <property type="match status" value="1"/>
</dbReference>
<proteinExistence type="inferred from homology"/>
<dbReference type="Gene3D" id="3.30.1060.10">
    <property type="entry name" value="Peptide methionine sulphoxide reductase MsrA"/>
    <property type="match status" value="1"/>
</dbReference>
<dbReference type="PANTHER" id="PTHR42799">
    <property type="entry name" value="MITOCHONDRIAL PEPTIDE METHIONINE SULFOXIDE REDUCTASE"/>
    <property type="match status" value="1"/>
</dbReference>
<dbReference type="InterPro" id="IPR050162">
    <property type="entry name" value="MsrA_MetSO_reductase"/>
</dbReference>
<dbReference type="InterPro" id="IPR002569">
    <property type="entry name" value="Met_Sox_Rdtase_MsrA_dom"/>
</dbReference>
<name>A0A315W759_GAMAF</name>
<dbReference type="GO" id="GO:0005737">
    <property type="term" value="C:cytoplasm"/>
    <property type="evidence" value="ECO:0007669"/>
    <property type="project" value="TreeGrafter"/>
</dbReference>
<dbReference type="InterPro" id="IPR036509">
    <property type="entry name" value="Met_Sox_Rdtase_MsrA_sf"/>
</dbReference>
<evidence type="ECO:0000256" key="1">
    <source>
        <dbReference type="ARBA" id="ARBA00005591"/>
    </source>
</evidence>
<keyword evidence="3" id="KW-0560">Oxidoreductase</keyword>
<feature type="compositionally biased region" description="Acidic residues" evidence="6">
    <location>
        <begin position="389"/>
        <end position="401"/>
    </location>
</feature>
<gene>
    <name evidence="8" type="ORF">CCH79_00000614</name>
</gene>
<feature type="compositionally biased region" description="Basic and acidic residues" evidence="6">
    <location>
        <begin position="477"/>
        <end position="516"/>
    </location>
</feature>
<sequence>MLHKVKTTAIYVYNNNKNKPHLQEKKINSVLMMSCSPPNVLAEEGFGPITTEITEAKPFYYAEDYHQQYLSKNPHGYCGLGGTGVTCPIGLSKNHVLVQASSVITVNLQACVFLNTTCTRVCVWMQTHTHPSRRRKYWAPGPLKPGTDITQQTKEDESLWRWQSATLDLCWLGLQLHWLLEADLEHYFWNKVAVSLVFFFTLSDDKLFLSQPDHVLNELTNNLIIKCREVVEFEFIPGLNAGLCCHLACFLIAVLTLPPFCQTPGFNLWIIESLLQYVMVAEETWWEESGDVSYLKARVAEAVNQWVQQAVGVGPNHEGVVHLDHHVLQLLTVFQPHDQQRQPSHRAWQEADGEDDGDRQDGEHGSPQFGLFPNRFPPQSTDDASCAVNEDDEGEDDLREEDDLKKKSLLLRIAVLYVMDDAEVAVQGQSDEEADAGPSIEEQHEVHQTANNLILTVPQIVLIVVNFNRNTDHQQKISNHNVEEEHALKIPEDEDVEHRQVERKSQNELHSHHAGEDLIPGKQRQQTNKRDQKQRREEEKTLRLSVCVLTSGKAATDSSKRKKVYFIWSFKMCEKHNAGIQQVKKRQPVPVLTPLPVPLPSELNVTLRCFTLDISFLQA</sequence>
<organism evidence="8 9">
    <name type="scientific">Gambusia affinis</name>
    <name type="common">Western mosquitofish</name>
    <name type="synonym">Heterandria affinis</name>
    <dbReference type="NCBI Taxonomy" id="33528"/>
    <lineage>
        <taxon>Eukaryota</taxon>
        <taxon>Metazoa</taxon>
        <taxon>Chordata</taxon>
        <taxon>Craniata</taxon>
        <taxon>Vertebrata</taxon>
        <taxon>Euteleostomi</taxon>
        <taxon>Actinopterygii</taxon>
        <taxon>Neopterygii</taxon>
        <taxon>Teleostei</taxon>
        <taxon>Neoteleostei</taxon>
        <taxon>Acanthomorphata</taxon>
        <taxon>Ovalentaria</taxon>
        <taxon>Atherinomorphae</taxon>
        <taxon>Cyprinodontiformes</taxon>
        <taxon>Poeciliidae</taxon>
        <taxon>Poeciliinae</taxon>
        <taxon>Gambusia</taxon>
    </lineage>
</organism>
<feature type="region of interest" description="Disordered" evidence="6">
    <location>
        <begin position="341"/>
        <end position="401"/>
    </location>
</feature>
<evidence type="ECO:0000256" key="4">
    <source>
        <dbReference type="ARBA" id="ARBA00030273"/>
    </source>
</evidence>
<evidence type="ECO:0000256" key="2">
    <source>
        <dbReference type="ARBA" id="ARBA00012502"/>
    </source>
</evidence>
<protein>
    <recommendedName>
        <fullName evidence="2">peptide-methionine (S)-S-oxide reductase</fullName>
        <ecNumber evidence="2">1.8.4.11</ecNumber>
    </recommendedName>
    <alternativeName>
        <fullName evidence="5">Peptide-methionine (S)-S-oxide reductase</fullName>
    </alternativeName>
    <alternativeName>
        <fullName evidence="4">Protein-methionine-S-oxide reductase</fullName>
    </alternativeName>
</protein>
<feature type="compositionally biased region" description="Basic and acidic residues" evidence="6">
    <location>
        <begin position="528"/>
        <end position="538"/>
    </location>
</feature>
<dbReference type="EMBL" id="NHOQ01001000">
    <property type="protein sequence ID" value="PWA27662.1"/>
    <property type="molecule type" value="Genomic_DNA"/>
</dbReference>
<dbReference type="AlphaFoldDB" id="A0A315W759"/>
<dbReference type="SUPFAM" id="SSF55068">
    <property type="entry name" value="Peptide methionine sulfoxide reductase"/>
    <property type="match status" value="1"/>
</dbReference>